<sequence length="96" mass="10845">MSTLIDIDTARILKQLKIGEQAASDFEKEAIRIQRILRSVDRQVSPNFTVRYLEVKEGLTKEIKADQFTKLNQALIDSQTAVRALIETDANLGGER</sequence>
<accession>W7BVJ0</accession>
<reference evidence="1 2" key="1">
    <citation type="journal article" date="2014" name="Int. J. Syst. Evol. Microbiol.">
        <title>Listeria floridensis sp. nov., Listeria aquatica sp. nov., Listeria cornellensis sp. nov., Listeria riparia sp. nov. and Listeria grandensis sp. nov., from agricultural and natural environments.</title>
        <authorList>
            <person name="den Bakker H.C."/>
            <person name="Warchocki S."/>
            <person name="Wright E.M."/>
            <person name="Allred A.F."/>
            <person name="Ahlstrom C."/>
            <person name="Manuel C.S."/>
            <person name="Stasiewicz M.J."/>
            <person name="Burrell A."/>
            <person name="Roof S."/>
            <person name="Strawn L."/>
            <person name="Fortes E.D."/>
            <person name="Nightingale K.K."/>
            <person name="Kephart D."/>
            <person name="Wiedmann M."/>
        </authorList>
    </citation>
    <scope>NUCLEOTIDE SEQUENCE [LARGE SCALE GENOMIC DNA]</scope>
    <source>
        <strain evidence="2">FSL F6-969</strain>
    </source>
</reference>
<evidence type="ECO:0000313" key="1">
    <source>
        <dbReference type="EMBL" id="EUJ27306.1"/>
    </source>
</evidence>
<organism evidence="1 2">
    <name type="scientific">Listeria cornellensis FSL F6-0969</name>
    <dbReference type="NCBI Taxonomy" id="1265820"/>
    <lineage>
        <taxon>Bacteria</taxon>
        <taxon>Bacillati</taxon>
        <taxon>Bacillota</taxon>
        <taxon>Bacilli</taxon>
        <taxon>Bacillales</taxon>
        <taxon>Listeriaceae</taxon>
        <taxon>Listeria</taxon>
    </lineage>
</organism>
<dbReference type="RefSeq" id="WP_036080620.1">
    <property type="nucleotide sequence ID" value="NZ_AODE01000026.1"/>
</dbReference>
<protein>
    <submittedName>
        <fullName evidence="1">Uncharacterized protein</fullName>
    </submittedName>
</protein>
<dbReference type="EMBL" id="AODE01000026">
    <property type="protein sequence ID" value="EUJ27306.1"/>
    <property type="molecule type" value="Genomic_DNA"/>
</dbReference>
<dbReference type="AlphaFoldDB" id="W7BVJ0"/>
<name>W7BVJ0_9LIST</name>
<keyword evidence="2" id="KW-1185">Reference proteome</keyword>
<proteinExistence type="predicted"/>
<dbReference type="Proteomes" id="UP000019254">
    <property type="component" value="Unassembled WGS sequence"/>
</dbReference>
<dbReference type="STRING" id="1265820.PCORN_13282"/>
<evidence type="ECO:0000313" key="2">
    <source>
        <dbReference type="Proteomes" id="UP000019254"/>
    </source>
</evidence>
<dbReference type="PATRIC" id="fig|1265820.5.peg.2623"/>
<comment type="caution">
    <text evidence="1">The sequence shown here is derived from an EMBL/GenBank/DDBJ whole genome shotgun (WGS) entry which is preliminary data.</text>
</comment>
<dbReference type="OrthoDB" id="2361524at2"/>
<gene>
    <name evidence="1" type="ORF">PCORN_13282</name>
</gene>